<protein>
    <submittedName>
        <fullName evidence="1">Uncharacterized protein</fullName>
    </submittedName>
</protein>
<dbReference type="Proteomes" id="UP000250275">
    <property type="component" value="Unassembled WGS sequence"/>
</dbReference>
<dbReference type="EMBL" id="KQ794714">
    <property type="protein sequence ID" value="OAD47007.1"/>
    <property type="molecule type" value="Genomic_DNA"/>
</dbReference>
<accession>A0A310SDL5</accession>
<evidence type="ECO:0000313" key="2">
    <source>
        <dbReference type="Proteomes" id="UP000250275"/>
    </source>
</evidence>
<keyword evidence="2" id="KW-1185">Reference proteome</keyword>
<organism evidence="1 2">
    <name type="scientific">Eufriesea mexicana</name>
    <dbReference type="NCBI Taxonomy" id="516756"/>
    <lineage>
        <taxon>Eukaryota</taxon>
        <taxon>Metazoa</taxon>
        <taxon>Ecdysozoa</taxon>
        <taxon>Arthropoda</taxon>
        <taxon>Hexapoda</taxon>
        <taxon>Insecta</taxon>
        <taxon>Pterygota</taxon>
        <taxon>Neoptera</taxon>
        <taxon>Endopterygota</taxon>
        <taxon>Hymenoptera</taxon>
        <taxon>Apocrita</taxon>
        <taxon>Aculeata</taxon>
        <taxon>Apoidea</taxon>
        <taxon>Anthophila</taxon>
        <taxon>Apidae</taxon>
        <taxon>Eufriesea</taxon>
    </lineage>
</organism>
<proteinExistence type="predicted"/>
<sequence length="52" mass="6351">MYIHTDIYHSWCIKFFFREHVLDFDLISKNSLAFDRKRVIVEDGKDKLTVLF</sequence>
<reference evidence="1 2" key="1">
    <citation type="submission" date="2015-07" db="EMBL/GenBank/DDBJ databases">
        <title>The genome of Eufriesea mexicana.</title>
        <authorList>
            <person name="Pan H."/>
            <person name="Kapheim K."/>
        </authorList>
    </citation>
    <scope>NUCLEOTIDE SEQUENCE [LARGE SCALE GENOMIC DNA]</scope>
    <source>
        <strain evidence="1">0111107269</strain>
        <tissue evidence="1">Whole body</tissue>
    </source>
</reference>
<dbReference type="AlphaFoldDB" id="A0A310SDL5"/>
<evidence type="ECO:0000313" key="1">
    <source>
        <dbReference type="EMBL" id="OAD47007.1"/>
    </source>
</evidence>
<gene>
    <name evidence="1" type="ORF">WN48_05769</name>
</gene>
<name>A0A310SDL5_9HYME</name>